<dbReference type="PANTHER" id="PTHR15437:SF7">
    <property type="entry name" value="TRANSCRIPTION TERMINATION FACTOR 5, MITOCHONDRIAL"/>
    <property type="match status" value="1"/>
</dbReference>
<dbReference type="PANTHER" id="PTHR15437">
    <property type="entry name" value="TRANSCRIPTION TERMINATION FACTOR, MITOCHONDRIAL"/>
    <property type="match status" value="1"/>
</dbReference>
<evidence type="ECO:0000256" key="2">
    <source>
        <dbReference type="ARBA" id="ARBA00022946"/>
    </source>
</evidence>
<accession>A0A336MF22</accession>
<dbReference type="Gene3D" id="1.25.70.10">
    <property type="entry name" value="Transcription termination factor 3, mitochondrial"/>
    <property type="match status" value="2"/>
</dbReference>
<dbReference type="GO" id="GO:0003676">
    <property type="term" value="F:nucleic acid binding"/>
    <property type="evidence" value="ECO:0007669"/>
    <property type="project" value="InterPro"/>
</dbReference>
<comment type="similarity">
    <text evidence="1">Belongs to the mTERF family.</text>
</comment>
<dbReference type="EMBL" id="UFQT01001076">
    <property type="protein sequence ID" value="SSX28766.1"/>
    <property type="molecule type" value="Genomic_DNA"/>
</dbReference>
<name>A0A336MF22_CULSO</name>
<reference evidence="3" key="1">
    <citation type="submission" date="2018-07" db="EMBL/GenBank/DDBJ databases">
        <authorList>
            <person name="Quirk P.G."/>
            <person name="Krulwich T.A."/>
        </authorList>
    </citation>
    <scope>NUCLEOTIDE SEQUENCE</scope>
</reference>
<evidence type="ECO:0000313" key="3">
    <source>
        <dbReference type="EMBL" id="SSX28766.1"/>
    </source>
</evidence>
<proteinExistence type="inferred from homology"/>
<dbReference type="InterPro" id="IPR038538">
    <property type="entry name" value="MTERF_sf"/>
</dbReference>
<keyword evidence="2" id="KW-0809">Transit peptide</keyword>
<organism evidence="3">
    <name type="scientific">Culicoides sonorensis</name>
    <name type="common">Biting midge</name>
    <dbReference type="NCBI Taxonomy" id="179676"/>
    <lineage>
        <taxon>Eukaryota</taxon>
        <taxon>Metazoa</taxon>
        <taxon>Ecdysozoa</taxon>
        <taxon>Arthropoda</taxon>
        <taxon>Hexapoda</taxon>
        <taxon>Insecta</taxon>
        <taxon>Pterygota</taxon>
        <taxon>Neoptera</taxon>
        <taxon>Endopterygota</taxon>
        <taxon>Diptera</taxon>
        <taxon>Nematocera</taxon>
        <taxon>Chironomoidea</taxon>
        <taxon>Ceratopogonidae</taxon>
        <taxon>Ceratopogoninae</taxon>
        <taxon>Culicoides</taxon>
        <taxon>Monoculicoides</taxon>
    </lineage>
</organism>
<dbReference type="GO" id="GO:0006393">
    <property type="term" value="P:termination of mitochondrial transcription"/>
    <property type="evidence" value="ECO:0007669"/>
    <property type="project" value="TreeGrafter"/>
</dbReference>
<dbReference type="AlphaFoldDB" id="A0A336MF22"/>
<dbReference type="GO" id="GO:0005759">
    <property type="term" value="C:mitochondrial matrix"/>
    <property type="evidence" value="ECO:0007669"/>
    <property type="project" value="TreeGrafter"/>
</dbReference>
<gene>
    <name evidence="3" type="primary">CSON000445</name>
</gene>
<evidence type="ECO:0000256" key="1">
    <source>
        <dbReference type="ARBA" id="ARBA00007692"/>
    </source>
</evidence>
<dbReference type="VEuPathDB" id="VectorBase:CSON000445"/>
<sequence length="551" mass="64146">MQNIRKIVIPVHLISRKCATSPEILDQIKDRGQFRKNKVNNVQFCKELFGFTHNKATKYAIKYPEFQTLDPDEAKKSFDILKSLNIPTEDIINVPAILTNHPTSLLNRSQILFECGFTSVQMLHLHKYLVIVRRTIDDLKLYKFIEPDTDVGKSILNSFQLEASKVEINSKHSIEFARKLALNEYLKRVLNFNDKQVDGFWFSYNRVKHRSAKSIIEMIKIVKEELGFTNERIRSNSFLLYGDPEYLKEILKKFPRIGGMSIIELLNKRPKICMVSPDAIAKTLSILEKFNIQDKSLLLCPDVLTLGPQTVENRLRDLTSLKEFNGLLDHPRVLKLVLYQIKAKARLQYLQQLKFKCASLHILSSANTAFEKYTREGADKTKGNDIVAFIAHNFKKTEDEIREIVNRHPNWTCVPIQVMKSNFNFLTSEGFTTEDIFHHVFLIAYPTSRIEEKLEFVRNDRKCQRATRRQQLSLILYFIELDFHFTGDGVWTDYEVYHGAPVDVTDNASNLLSIDLVKFGQKEIDDVYPTRSYQRSYKQWDDDEDTLTNLK</sequence>
<dbReference type="Pfam" id="PF02536">
    <property type="entry name" value="mTERF"/>
    <property type="match status" value="1"/>
</dbReference>
<dbReference type="InterPro" id="IPR003690">
    <property type="entry name" value="MTERF"/>
</dbReference>
<protein>
    <submittedName>
        <fullName evidence="3">CSON000445 protein</fullName>
    </submittedName>
</protein>
<dbReference type="OMA" id="RHPNWCH"/>
<dbReference type="SMART" id="SM00733">
    <property type="entry name" value="Mterf"/>
    <property type="match status" value="5"/>
</dbReference>